<evidence type="ECO:0000313" key="2">
    <source>
        <dbReference type="EMBL" id="PKR57550.1"/>
    </source>
</evidence>
<protein>
    <submittedName>
        <fullName evidence="2">Lysophospholipase</fullName>
    </submittedName>
</protein>
<name>A0A2N3L4D4_9PROT</name>
<dbReference type="RefSeq" id="WP_101303900.1">
    <property type="nucleotide sequence ID" value="NZ_NXGX01000006.1"/>
</dbReference>
<evidence type="ECO:0000313" key="3">
    <source>
        <dbReference type="Proteomes" id="UP000233332"/>
    </source>
</evidence>
<feature type="domain" description="Serine aminopeptidase S33" evidence="1">
    <location>
        <begin position="27"/>
        <end position="287"/>
    </location>
</feature>
<proteinExistence type="predicted"/>
<dbReference type="AlphaFoldDB" id="A0A2N3L4D4"/>
<dbReference type="InterPro" id="IPR029058">
    <property type="entry name" value="AB_hydrolase_fold"/>
</dbReference>
<reference evidence="2 3" key="1">
    <citation type="submission" date="2017-09" db="EMBL/GenBank/DDBJ databases">
        <title>Biodiversity and function of Thalassospira species in the particle-attached aromatic-hydrocarbon-degrading consortia from the surface seawater of the China South Sea.</title>
        <authorList>
            <person name="Dong C."/>
            <person name="Lai Q."/>
            <person name="Shao Z."/>
        </authorList>
    </citation>
    <scope>NUCLEOTIDE SEQUENCE [LARGE SCALE GENOMIC DNA]</scope>
    <source>
        <strain evidence="2 3">139Z-12</strain>
    </source>
</reference>
<dbReference type="Gene3D" id="3.40.50.1820">
    <property type="entry name" value="alpha/beta hydrolase"/>
    <property type="match status" value="1"/>
</dbReference>
<dbReference type="Proteomes" id="UP000233332">
    <property type="component" value="Unassembled WGS sequence"/>
</dbReference>
<dbReference type="InterPro" id="IPR051044">
    <property type="entry name" value="MAG_DAG_Lipase"/>
</dbReference>
<dbReference type="EMBL" id="NXGX01000006">
    <property type="protein sequence ID" value="PKR57550.1"/>
    <property type="molecule type" value="Genomic_DNA"/>
</dbReference>
<dbReference type="Pfam" id="PF12146">
    <property type="entry name" value="Hydrolase_4"/>
    <property type="match status" value="1"/>
</dbReference>
<dbReference type="InterPro" id="IPR022742">
    <property type="entry name" value="Hydrolase_4"/>
</dbReference>
<evidence type="ECO:0000259" key="1">
    <source>
        <dbReference type="Pfam" id="PF12146"/>
    </source>
</evidence>
<gene>
    <name evidence="2" type="ORF">COO92_16555</name>
</gene>
<organism evidence="2 3">
    <name type="scientific">Thalassospira lohafexi</name>
    <dbReference type="NCBI Taxonomy" id="744227"/>
    <lineage>
        <taxon>Bacteria</taxon>
        <taxon>Pseudomonadati</taxon>
        <taxon>Pseudomonadota</taxon>
        <taxon>Alphaproteobacteria</taxon>
        <taxon>Rhodospirillales</taxon>
        <taxon>Thalassospiraceae</taxon>
        <taxon>Thalassospira</taxon>
    </lineage>
</organism>
<keyword evidence="3" id="KW-1185">Reference proteome</keyword>
<sequence length="313" mass="34543">MNFSLHHVTNKDGVRLRYGISPPSRGNSDAYVLILQGRGEYIERYQETAEDLTQRGLGCVTFDFRGQGGSDRTTSDPIMGYIKDVTEYVSDTACIIAHIKDQHDITCQMLLTHSTGGLVAMKMLLSQPDLWKSVVMLAPFFGMGGPDWLALAAQFLSASLCRYGFDQQYLPGQKALSPLNAFEPENLLTSDAERYARNVALLTAQPDLVIGGVSAGWLDACFRTQANLMGKLAAPAEAMSLPPITMVLAGNDQVVSNTTTNDLFGNHPNVTMCEIPEARHEILQEQDYLRDQFWAAFDLHVSRHHAEWLSNAG</sequence>
<comment type="caution">
    <text evidence="2">The sequence shown here is derived from an EMBL/GenBank/DDBJ whole genome shotgun (WGS) entry which is preliminary data.</text>
</comment>
<dbReference type="SUPFAM" id="SSF53474">
    <property type="entry name" value="alpha/beta-Hydrolases"/>
    <property type="match status" value="1"/>
</dbReference>
<accession>A0A2N3L4D4</accession>
<dbReference type="PANTHER" id="PTHR11614">
    <property type="entry name" value="PHOSPHOLIPASE-RELATED"/>
    <property type="match status" value="1"/>
</dbReference>